<name>A0A838XQD8_9HYPH</name>
<dbReference type="RefSeq" id="WP_181759008.1">
    <property type="nucleotide sequence ID" value="NZ_BMCR01000004.1"/>
</dbReference>
<sequence length="64" mass="7167">MEHPTRQFILFSTRINRALFEGEIDKALLLIGDYMQKNGFTASIDALASIPIEHDRATPNPLAP</sequence>
<reference evidence="1 2" key="1">
    <citation type="submission" date="2020-07" db="EMBL/GenBank/DDBJ databases">
        <authorList>
            <person name="Li M."/>
        </authorList>
    </citation>
    <scope>NUCLEOTIDE SEQUENCE [LARGE SCALE GENOMIC DNA]</scope>
    <source>
        <strain evidence="1 2">DSM 23284</strain>
    </source>
</reference>
<comment type="caution">
    <text evidence="1">The sequence shown here is derived from an EMBL/GenBank/DDBJ whole genome shotgun (WGS) entry which is preliminary data.</text>
</comment>
<evidence type="ECO:0000313" key="2">
    <source>
        <dbReference type="Proteomes" id="UP000559404"/>
    </source>
</evidence>
<protein>
    <submittedName>
        <fullName evidence="1">Uncharacterized protein</fullName>
    </submittedName>
</protein>
<gene>
    <name evidence="1" type="ORF">H1W37_04025</name>
</gene>
<reference evidence="1 2" key="2">
    <citation type="submission" date="2020-08" db="EMBL/GenBank/DDBJ databases">
        <title>Stappia taiwanensis sp. nov., isolated from a coastal thermal spring.</title>
        <authorList>
            <person name="Kampfer P."/>
        </authorList>
    </citation>
    <scope>NUCLEOTIDE SEQUENCE [LARGE SCALE GENOMIC DNA]</scope>
    <source>
        <strain evidence="1 2">DSM 23284</strain>
    </source>
</reference>
<keyword evidence="2" id="KW-1185">Reference proteome</keyword>
<accession>A0A838XQD8</accession>
<organism evidence="1 2">
    <name type="scientific">Stappia taiwanensis</name>
    <dbReference type="NCBI Taxonomy" id="992267"/>
    <lineage>
        <taxon>Bacteria</taxon>
        <taxon>Pseudomonadati</taxon>
        <taxon>Pseudomonadota</taxon>
        <taxon>Alphaproteobacteria</taxon>
        <taxon>Hyphomicrobiales</taxon>
        <taxon>Stappiaceae</taxon>
        <taxon>Stappia</taxon>
    </lineage>
</organism>
<dbReference type="EMBL" id="JACEON010000003">
    <property type="protein sequence ID" value="MBA4610806.1"/>
    <property type="molecule type" value="Genomic_DNA"/>
</dbReference>
<dbReference type="AlphaFoldDB" id="A0A838XQD8"/>
<dbReference type="Proteomes" id="UP000559404">
    <property type="component" value="Unassembled WGS sequence"/>
</dbReference>
<evidence type="ECO:0000313" key="1">
    <source>
        <dbReference type="EMBL" id="MBA4610806.1"/>
    </source>
</evidence>
<proteinExistence type="predicted"/>